<accession>A0A5C4T175</accession>
<dbReference type="SUPFAM" id="SSF47598">
    <property type="entry name" value="Ribbon-helix-helix"/>
    <property type="match status" value="1"/>
</dbReference>
<dbReference type="InterPro" id="IPR010985">
    <property type="entry name" value="Ribbon_hlx_hlx"/>
</dbReference>
<dbReference type="Gene3D" id="1.10.1220.10">
    <property type="entry name" value="Met repressor-like"/>
    <property type="match status" value="1"/>
</dbReference>
<name>A0A5C4T175_9BACL</name>
<dbReference type="EMBL" id="VDCQ01000054">
    <property type="protein sequence ID" value="TNJ62723.1"/>
    <property type="molecule type" value="Genomic_DNA"/>
</dbReference>
<dbReference type="InterPro" id="IPR013321">
    <property type="entry name" value="Arc_rbn_hlx_hlx"/>
</dbReference>
<sequence>MNKEEIKLIVPKREGQISAMFSRGGPREGAGRKGIGQTRKCSVTLPEEAWEELDRRCAEQRVSKSELIRELILEHFAEKAGKPVDE</sequence>
<dbReference type="RefSeq" id="WP_139605793.1">
    <property type="nucleotide sequence ID" value="NZ_VDCQ01000054.1"/>
</dbReference>
<dbReference type="CDD" id="cd21631">
    <property type="entry name" value="RHH_CopG_NikR-like"/>
    <property type="match status" value="1"/>
</dbReference>
<evidence type="ECO:0000313" key="2">
    <source>
        <dbReference type="EMBL" id="TNJ62723.1"/>
    </source>
</evidence>
<dbReference type="Pfam" id="PF01402">
    <property type="entry name" value="RHH_1"/>
    <property type="match status" value="1"/>
</dbReference>
<proteinExistence type="predicted"/>
<keyword evidence="3" id="KW-1185">Reference proteome</keyword>
<dbReference type="OrthoDB" id="2898209at2"/>
<dbReference type="InterPro" id="IPR002145">
    <property type="entry name" value="CopG"/>
</dbReference>
<gene>
    <name evidence="2" type="ORF">FE784_29210</name>
</gene>
<comment type="caution">
    <text evidence="2">The sequence shown here is derived from an EMBL/GenBank/DDBJ whole genome shotgun (WGS) entry which is preliminary data.</text>
</comment>
<evidence type="ECO:0000259" key="1">
    <source>
        <dbReference type="Pfam" id="PF01402"/>
    </source>
</evidence>
<organism evidence="2 3">
    <name type="scientific">Paenibacillus hemerocallicola</name>
    <dbReference type="NCBI Taxonomy" id="1172614"/>
    <lineage>
        <taxon>Bacteria</taxon>
        <taxon>Bacillati</taxon>
        <taxon>Bacillota</taxon>
        <taxon>Bacilli</taxon>
        <taxon>Bacillales</taxon>
        <taxon>Paenibacillaceae</taxon>
        <taxon>Paenibacillus</taxon>
    </lineage>
</organism>
<evidence type="ECO:0000313" key="3">
    <source>
        <dbReference type="Proteomes" id="UP000307943"/>
    </source>
</evidence>
<dbReference type="GO" id="GO:0006355">
    <property type="term" value="P:regulation of DNA-templated transcription"/>
    <property type="evidence" value="ECO:0007669"/>
    <property type="project" value="InterPro"/>
</dbReference>
<reference evidence="2 3" key="1">
    <citation type="submission" date="2019-05" db="EMBL/GenBank/DDBJ databases">
        <title>We sequenced the genome of Paenibacillus hemerocallicola KCTC 33185 for further insight into its adaptation and study the phylogeny of Paenibacillus.</title>
        <authorList>
            <person name="Narsing Rao M.P."/>
        </authorList>
    </citation>
    <scope>NUCLEOTIDE SEQUENCE [LARGE SCALE GENOMIC DNA]</scope>
    <source>
        <strain evidence="2 3">KCTC 33185</strain>
    </source>
</reference>
<feature type="domain" description="Ribbon-helix-helix protein CopG" evidence="1">
    <location>
        <begin position="42"/>
        <end position="77"/>
    </location>
</feature>
<dbReference type="Proteomes" id="UP000307943">
    <property type="component" value="Unassembled WGS sequence"/>
</dbReference>
<dbReference type="AlphaFoldDB" id="A0A5C4T175"/>
<protein>
    <submittedName>
        <fullName evidence="2">Ribbon-helix-helix protein, CopG family</fullName>
    </submittedName>
</protein>